<accession>A0A858RBM6</accession>
<evidence type="ECO:0000313" key="3">
    <source>
        <dbReference type="Proteomes" id="UP000501812"/>
    </source>
</evidence>
<dbReference type="Proteomes" id="UP000501812">
    <property type="component" value="Chromosome"/>
</dbReference>
<protein>
    <submittedName>
        <fullName evidence="2">Uncharacterized protein</fullName>
    </submittedName>
</protein>
<sequence>MKPGLILVSLALLSCDGAKDSTPAPADPAQRAAKAGTPTTRALESKARTRDAVEADTGAIAVRKMEKALKTSDHDAALQAFQELLDVGQTMADDAARHPQTPDKHSRIQKSRVDEARIALRNHGVDQSAIDQAWLRYSKELSRVSAIRELEVLDSGRTR</sequence>
<dbReference type="EMBL" id="CP051774">
    <property type="protein sequence ID" value="QJE94406.1"/>
    <property type="molecule type" value="Genomic_DNA"/>
</dbReference>
<evidence type="ECO:0000256" key="1">
    <source>
        <dbReference type="SAM" id="MobiDB-lite"/>
    </source>
</evidence>
<gene>
    <name evidence="2" type="ORF">HHL09_00925</name>
</gene>
<evidence type="ECO:0000313" key="2">
    <source>
        <dbReference type="EMBL" id="QJE94406.1"/>
    </source>
</evidence>
<feature type="region of interest" description="Disordered" evidence="1">
    <location>
        <begin position="18"/>
        <end position="44"/>
    </location>
</feature>
<dbReference type="PROSITE" id="PS51257">
    <property type="entry name" value="PROKAR_LIPOPROTEIN"/>
    <property type="match status" value="1"/>
</dbReference>
<dbReference type="AlphaFoldDB" id="A0A858RBM6"/>
<dbReference type="KEGG" id="luo:HHL09_00925"/>
<proteinExistence type="predicted"/>
<dbReference type="RefSeq" id="WP_169452627.1">
    <property type="nucleotide sequence ID" value="NZ_CP051774.1"/>
</dbReference>
<reference evidence="2 3" key="1">
    <citation type="submission" date="2020-04" db="EMBL/GenBank/DDBJ databases">
        <title>Luteolibacter sp. G-1-1-1 isolated from soil.</title>
        <authorList>
            <person name="Dahal R.H."/>
        </authorList>
    </citation>
    <scope>NUCLEOTIDE SEQUENCE [LARGE SCALE GENOMIC DNA]</scope>
    <source>
        <strain evidence="2 3">G-1-1-1</strain>
    </source>
</reference>
<organism evidence="2 3">
    <name type="scientific">Luteolibacter luteus</name>
    <dbReference type="NCBI Taxonomy" id="2728835"/>
    <lineage>
        <taxon>Bacteria</taxon>
        <taxon>Pseudomonadati</taxon>
        <taxon>Verrucomicrobiota</taxon>
        <taxon>Verrucomicrobiia</taxon>
        <taxon>Verrucomicrobiales</taxon>
        <taxon>Verrucomicrobiaceae</taxon>
        <taxon>Luteolibacter</taxon>
    </lineage>
</organism>
<feature type="compositionally biased region" description="Low complexity" evidence="1">
    <location>
        <begin position="23"/>
        <end position="35"/>
    </location>
</feature>
<keyword evidence="3" id="KW-1185">Reference proteome</keyword>
<name>A0A858RBM6_9BACT</name>